<evidence type="ECO:0000256" key="4">
    <source>
        <dbReference type="ARBA" id="ARBA00022833"/>
    </source>
</evidence>
<dbReference type="GO" id="GO:0046983">
    <property type="term" value="F:protein dimerization activity"/>
    <property type="evidence" value="ECO:0007669"/>
    <property type="project" value="InterPro"/>
</dbReference>
<dbReference type="AlphaFoldDB" id="A0A1D2MBC2"/>
<keyword evidence="2" id="KW-0479">Metal-binding</keyword>
<keyword evidence="5" id="KW-0539">Nucleus</keyword>
<sequence length="733" mass="83187">MAPKQVAPDKKKINTKGEISGNSKYPFQRHLERYHAGEFDTNLFQSSRKTGPYTPDDEEEHESILPSIVGTVSTEKVFVNKYPKESVKQQTFKQDVVNMVALDGQPLNAPSGTGFQRMIYNLDPRLSIPSRRTIGRTLKEKEALIVKHITTALKDCNPRSAHLMLDIWSSRQKLAVIGVQVRFIRKWKMQQFVLGFKHFPGKHDAVSIKSAIQGLLLNTYGMTISDFCTVTADNASAILAAFRQPENQVFQTGTSCLAQSTSVLSRTEAESSEDETTEPDEMLIESMAKFTNLVSTAEVVEDVVATKRLRSQMEKVIMDWSICETTGLTRNSCLAHLLQLGINDGLKNKLVSDFMKRINGIVTWFHKSPKQYTKLKSQTTIGLVRPCETRWNSFYHCLKRFSREVEKDDRKDSMVVYVNEVLSEAKAQKGRKVPAAITDEDFGLMRFLLSLLEPFAKLTDTYQSDGRNIKLTNLNMFTDYNDIEIDPNLEEYDELVKFREELRHCVVRRFETNKSNGQKVLDQDENETRLVGIDVFNNQFYLLATVLDPRLKLKIFEGNVSNGMTFRNGIPKDQVIGLLKKEFIIANSTTSSNDPDCIEVSVDLAQSANDNKKTLPITTPMKKRKSIFARLNRNDLPVKKKKLDEIEIYLGSDCIGDTESPLVYWKRNEEVFPVLSALAKKYLAVPATSASVERLFSVAGAIIRAWRAAMKISTAERLICYREYLRCGAFESM</sequence>
<reference evidence="8 9" key="1">
    <citation type="journal article" date="2016" name="Genome Biol. Evol.">
        <title>Gene Family Evolution Reflects Adaptation to Soil Environmental Stressors in the Genome of the Collembolan Orchesella cincta.</title>
        <authorList>
            <person name="Faddeeva-Vakhrusheva A."/>
            <person name="Derks M.F."/>
            <person name="Anvar S.Y."/>
            <person name="Agamennone V."/>
            <person name="Suring W."/>
            <person name="Smit S."/>
            <person name="van Straalen N.M."/>
            <person name="Roelofs D."/>
        </authorList>
    </citation>
    <scope>NUCLEOTIDE SEQUENCE [LARGE SCALE GENOMIC DNA]</scope>
    <source>
        <tissue evidence="8">Mixed pool</tissue>
    </source>
</reference>
<keyword evidence="3" id="KW-0863">Zinc-finger</keyword>
<feature type="region of interest" description="Disordered" evidence="6">
    <location>
        <begin position="1"/>
        <end position="26"/>
    </location>
</feature>
<feature type="domain" description="HAT C-terminal dimerisation" evidence="7">
    <location>
        <begin position="645"/>
        <end position="723"/>
    </location>
</feature>
<organism evidence="8 9">
    <name type="scientific">Orchesella cincta</name>
    <name type="common">Springtail</name>
    <name type="synonym">Podura cincta</name>
    <dbReference type="NCBI Taxonomy" id="48709"/>
    <lineage>
        <taxon>Eukaryota</taxon>
        <taxon>Metazoa</taxon>
        <taxon>Ecdysozoa</taxon>
        <taxon>Arthropoda</taxon>
        <taxon>Hexapoda</taxon>
        <taxon>Collembola</taxon>
        <taxon>Entomobryomorpha</taxon>
        <taxon>Entomobryoidea</taxon>
        <taxon>Orchesellidae</taxon>
        <taxon>Orchesellinae</taxon>
        <taxon>Orchesella</taxon>
    </lineage>
</organism>
<dbReference type="PANTHER" id="PTHR46481">
    <property type="entry name" value="ZINC FINGER BED DOMAIN-CONTAINING PROTEIN 4"/>
    <property type="match status" value="1"/>
</dbReference>
<name>A0A1D2MBC2_ORCCI</name>
<dbReference type="InterPro" id="IPR052035">
    <property type="entry name" value="ZnF_BED_domain_contain"/>
</dbReference>
<evidence type="ECO:0000256" key="5">
    <source>
        <dbReference type="ARBA" id="ARBA00023242"/>
    </source>
</evidence>
<protein>
    <submittedName>
        <fullName evidence="8">Zinc finger BED domain-containing protein 4</fullName>
    </submittedName>
</protein>
<evidence type="ECO:0000259" key="7">
    <source>
        <dbReference type="Pfam" id="PF05699"/>
    </source>
</evidence>
<gene>
    <name evidence="8" type="ORF">Ocin01_16453</name>
</gene>
<dbReference type="OMA" id="WSICETT"/>
<dbReference type="Pfam" id="PF05699">
    <property type="entry name" value="Dimer_Tnp_hAT"/>
    <property type="match status" value="1"/>
</dbReference>
<evidence type="ECO:0000313" key="8">
    <source>
        <dbReference type="EMBL" id="ODM90229.1"/>
    </source>
</evidence>
<comment type="caution">
    <text evidence="8">The sequence shown here is derived from an EMBL/GenBank/DDBJ whole genome shotgun (WGS) entry which is preliminary data.</text>
</comment>
<dbReference type="PANTHER" id="PTHR46481:SF10">
    <property type="entry name" value="ZINC FINGER BED DOMAIN-CONTAINING PROTEIN 39"/>
    <property type="match status" value="1"/>
</dbReference>
<accession>A0A1D2MBC2</accession>
<evidence type="ECO:0000313" key="9">
    <source>
        <dbReference type="Proteomes" id="UP000094527"/>
    </source>
</evidence>
<dbReference type="Proteomes" id="UP000094527">
    <property type="component" value="Unassembled WGS sequence"/>
</dbReference>
<evidence type="ECO:0000256" key="6">
    <source>
        <dbReference type="SAM" id="MobiDB-lite"/>
    </source>
</evidence>
<dbReference type="GO" id="GO:0008270">
    <property type="term" value="F:zinc ion binding"/>
    <property type="evidence" value="ECO:0007669"/>
    <property type="project" value="UniProtKB-KW"/>
</dbReference>
<keyword evidence="4" id="KW-0862">Zinc</keyword>
<comment type="subcellular location">
    <subcellularLocation>
        <location evidence="1">Nucleus</location>
    </subcellularLocation>
</comment>
<dbReference type="EMBL" id="LJIJ01002095">
    <property type="protein sequence ID" value="ODM90229.1"/>
    <property type="molecule type" value="Genomic_DNA"/>
</dbReference>
<dbReference type="GO" id="GO:0005634">
    <property type="term" value="C:nucleus"/>
    <property type="evidence" value="ECO:0007669"/>
    <property type="project" value="UniProtKB-SubCell"/>
</dbReference>
<dbReference type="InterPro" id="IPR012337">
    <property type="entry name" value="RNaseH-like_sf"/>
</dbReference>
<keyword evidence="9" id="KW-1185">Reference proteome</keyword>
<dbReference type="SUPFAM" id="SSF140996">
    <property type="entry name" value="Hermes dimerisation domain"/>
    <property type="match status" value="1"/>
</dbReference>
<evidence type="ECO:0000256" key="1">
    <source>
        <dbReference type="ARBA" id="ARBA00004123"/>
    </source>
</evidence>
<evidence type="ECO:0000256" key="3">
    <source>
        <dbReference type="ARBA" id="ARBA00022771"/>
    </source>
</evidence>
<dbReference type="SUPFAM" id="SSF53098">
    <property type="entry name" value="Ribonuclease H-like"/>
    <property type="match status" value="1"/>
</dbReference>
<evidence type="ECO:0000256" key="2">
    <source>
        <dbReference type="ARBA" id="ARBA00022723"/>
    </source>
</evidence>
<dbReference type="InterPro" id="IPR008906">
    <property type="entry name" value="HATC_C_dom"/>
</dbReference>
<proteinExistence type="predicted"/>
<dbReference type="OrthoDB" id="6596446at2759"/>